<dbReference type="PROSITE" id="PS51755">
    <property type="entry name" value="OMPR_PHOB"/>
    <property type="match status" value="1"/>
</dbReference>
<name>A0A0R0D892_9GAMM</name>
<sequence length="232" mass="25495">MRLLLVEDNPDLADAIVRRMRRNGHAVDWQSDGLAAASVLRYQSFDLVVLDIGLPKLDGLRVLAGMRERGDSTPVLMLTARDGIEDRVQALDVGADDYLGKPFDFREFEARCRVLLRRARGQASELVQIGGFQFDNAAHRVSLDGELIELPNREFRLLEILVGRLGQVVGKDEIGNGLFGFDDEAGPNAIELYVGRLRRKLAAAPLRIVTVRGVGYMLEAVDATDGGIDAPA</sequence>
<evidence type="ECO:0000256" key="5">
    <source>
        <dbReference type="ARBA" id="ARBA00023163"/>
    </source>
</evidence>
<dbReference type="PROSITE" id="PS50110">
    <property type="entry name" value="RESPONSE_REGULATORY"/>
    <property type="match status" value="1"/>
</dbReference>
<dbReference type="Proteomes" id="UP000051386">
    <property type="component" value="Unassembled WGS sequence"/>
</dbReference>
<dbReference type="InterPro" id="IPR036388">
    <property type="entry name" value="WH-like_DNA-bd_sf"/>
</dbReference>
<feature type="domain" description="OmpR/PhoB-type" evidence="9">
    <location>
        <begin position="124"/>
        <end position="220"/>
    </location>
</feature>
<dbReference type="Gene3D" id="6.10.250.690">
    <property type="match status" value="1"/>
</dbReference>
<dbReference type="GO" id="GO:0000156">
    <property type="term" value="F:phosphorelay response regulator activity"/>
    <property type="evidence" value="ECO:0007669"/>
    <property type="project" value="TreeGrafter"/>
</dbReference>
<proteinExistence type="predicted"/>
<dbReference type="InterPro" id="IPR001789">
    <property type="entry name" value="Sig_transdc_resp-reg_receiver"/>
</dbReference>
<reference evidence="10 11" key="1">
    <citation type="submission" date="2015-05" db="EMBL/GenBank/DDBJ databases">
        <title>Genome sequencing and analysis of members of genus Stenotrophomonas.</title>
        <authorList>
            <person name="Patil P.P."/>
            <person name="Midha S."/>
            <person name="Patil P.B."/>
        </authorList>
    </citation>
    <scope>NUCLEOTIDE SEQUENCE [LARGE SCALE GENOMIC DNA]</scope>
    <source>
        <strain evidence="10 11">DSM 21508</strain>
    </source>
</reference>
<evidence type="ECO:0000256" key="7">
    <source>
        <dbReference type="PROSITE-ProRule" id="PRU01091"/>
    </source>
</evidence>
<dbReference type="SUPFAM" id="SSF52172">
    <property type="entry name" value="CheY-like"/>
    <property type="match status" value="1"/>
</dbReference>
<organism evidence="10 11">
    <name type="scientific">Stenotrophomonas chelatiphaga</name>
    <dbReference type="NCBI Taxonomy" id="517011"/>
    <lineage>
        <taxon>Bacteria</taxon>
        <taxon>Pseudomonadati</taxon>
        <taxon>Pseudomonadota</taxon>
        <taxon>Gammaproteobacteria</taxon>
        <taxon>Lysobacterales</taxon>
        <taxon>Lysobacteraceae</taxon>
        <taxon>Stenotrophomonas</taxon>
    </lineage>
</organism>
<comment type="caution">
    <text evidence="10">The sequence shown here is derived from an EMBL/GenBank/DDBJ whole genome shotgun (WGS) entry which is preliminary data.</text>
</comment>
<gene>
    <name evidence="10" type="ORF">ABB28_07390</name>
</gene>
<dbReference type="GO" id="GO:0006355">
    <property type="term" value="P:regulation of DNA-templated transcription"/>
    <property type="evidence" value="ECO:0007669"/>
    <property type="project" value="InterPro"/>
</dbReference>
<dbReference type="RefSeq" id="WP_057508012.1">
    <property type="nucleotide sequence ID" value="NZ_JANUEG010000003.1"/>
</dbReference>
<dbReference type="GO" id="GO:0005829">
    <property type="term" value="C:cytosol"/>
    <property type="evidence" value="ECO:0007669"/>
    <property type="project" value="TreeGrafter"/>
</dbReference>
<evidence type="ECO:0000256" key="6">
    <source>
        <dbReference type="PROSITE-ProRule" id="PRU00169"/>
    </source>
</evidence>
<dbReference type="GO" id="GO:0000976">
    <property type="term" value="F:transcription cis-regulatory region binding"/>
    <property type="evidence" value="ECO:0007669"/>
    <property type="project" value="TreeGrafter"/>
</dbReference>
<feature type="DNA-binding region" description="OmpR/PhoB-type" evidence="7">
    <location>
        <begin position="124"/>
        <end position="220"/>
    </location>
</feature>
<evidence type="ECO:0000259" key="8">
    <source>
        <dbReference type="PROSITE" id="PS50110"/>
    </source>
</evidence>
<dbReference type="Gene3D" id="3.40.50.2300">
    <property type="match status" value="1"/>
</dbReference>
<dbReference type="SMART" id="SM00448">
    <property type="entry name" value="REC"/>
    <property type="match status" value="1"/>
</dbReference>
<keyword evidence="2" id="KW-0902">Two-component regulatory system</keyword>
<dbReference type="InterPro" id="IPR039420">
    <property type="entry name" value="WalR-like"/>
</dbReference>
<dbReference type="InterPro" id="IPR011006">
    <property type="entry name" value="CheY-like_superfamily"/>
</dbReference>
<evidence type="ECO:0000259" key="9">
    <source>
        <dbReference type="PROSITE" id="PS51755"/>
    </source>
</evidence>
<evidence type="ECO:0000313" key="11">
    <source>
        <dbReference type="Proteomes" id="UP000051386"/>
    </source>
</evidence>
<dbReference type="EMBL" id="LDJK01000026">
    <property type="protein sequence ID" value="KRG74375.1"/>
    <property type="molecule type" value="Genomic_DNA"/>
</dbReference>
<evidence type="ECO:0000256" key="2">
    <source>
        <dbReference type="ARBA" id="ARBA00023012"/>
    </source>
</evidence>
<keyword evidence="11" id="KW-1185">Reference proteome</keyword>
<dbReference type="Gene3D" id="1.10.10.10">
    <property type="entry name" value="Winged helix-like DNA-binding domain superfamily/Winged helix DNA-binding domain"/>
    <property type="match status" value="1"/>
</dbReference>
<keyword evidence="5" id="KW-0804">Transcription</keyword>
<keyword evidence="1 6" id="KW-0597">Phosphoprotein</keyword>
<dbReference type="Pfam" id="PF00072">
    <property type="entry name" value="Response_reg"/>
    <property type="match status" value="1"/>
</dbReference>
<dbReference type="FunFam" id="3.40.50.2300:FF:000002">
    <property type="entry name" value="DNA-binding response regulator PhoP"/>
    <property type="match status" value="1"/>
</dbReference>
<dbReference type="AlphaFoldDB" id="A0A0R0D892"/>
<accession>A0A0R0D892</accession>
<dbReference type="GO" id="GO:0032993">
    <property type="term" value="C:protein-DNA complex"/>
    <property type="evidence" value="ECO:0007669"/>
    <property type="project" value="TreeGrafter"/>
</dbReference>
<feature type="domain" description="Response regulatory" evidence="8">
    <location>
        <begin position="2"/>
        <end position="116"/>
    </location>
</feature>
<dbReference type="Pfam" id="PF00486">
    <property type="entry name" value="Trans_reg_C"/>
    <property type="match status" value="1"/>
</dbReference>
<evidence type="ECO:0000313" key="10">
    <source>
        <dbReference type="EMBL" id="KRG74375.1"/>
    </source>
</evidence>
<dbReference type="SMART" id="SM00862">
    <property type="entry name" value="Trans_reg_C"/>
    <property type="match status" value="1"/>
</dbReference>
<evidence type="ECO:0000256" key="1">
    <source>
        <dbReference type="ARBA" id="ARBA00022553"/>
    </source>
</evidence>
<protein>
    <submittedName>
        <fullName evidence="10">Transcriptional regulator</fullName>
    </submittedName>
</protein>
<dbReference type="InterPro" id="IPR001867">
    <property type="entry name" value="OmpR/PhoB-type_DNA-bd"/>
</dbReference>
<evidence type="ECO:0000256" key="4">
    <source>
        <dbReference type="ARBA" id="ARBA00023125"/>
    </source>
</evidence>
<feature type="modified residue" description="4-aspartylphosphate" evidence="6">
    <location>
        <position position="51"/>
    </location>
</feature>
<evidence type="ECO:0000256" key="3">
    <source>
        <dbReference type="ARBA" id="ARBA00023015"/>
    </source>
</evidence>
<dbReference type="PANTHER" id="PTHR48111">
    <property type="entry name" value="REGULATOR OF RPOS"/>
    <property type="match status" value="1"/>
</dbReference>
<dbReference type="PATRIC" id="fig|517011.3.peg.1102"/>
<dbReference type="CDD" id="cd17624">
    <property type="entry name" value="REC_OmpR_PmrA-like"/>
    <property type="match status" value="1"/>
</dbReference>
<dbReference type="PANTHER" id="PTHR48111:SF67">
    <property type="entry name" value="TRANSCRIPTIONAL REGULATORY PROTEIN TCTD"/>
    <property type="match status" value="1"/>
</dbReference>
<keyword evidence="3" id="KW-0805">Transcription regulation</keyword>
<keyword evidence="4 7" id="KW-0238">DNA-binding</keyword>
<dbReference type="CDD" id="cd00383">
    <property type="entry name" value="trans_reg_C"/>
    <property type="match status" value="1"/>
</dbReference>